<dbReference type="GO" id="GO:0005886">
    <property type="term" value="C:plasma membrane"/>
    <property type="evidence" value="ECO:0007669"/>
    <property type="project" value="TreeGrafter"/>
</dbReference>
<feature type="domain" description="AMP-binding enzyme C-terminal" evidence="6">
    <location>
        <begin position="418"/>
        <end position="495"/>
    </location>
</feature>
<gene>
    <name evidence="7" type="primary">fadD</name>
    <name evidence="7" type="ORF">DENOEST_2897</name>
</gene>
<dbReference type="RefSeq" id="WP_145770992.1">
    <property type="nucleotide sequence ID" value="NZ_LR778301.1"/>
</dbReference>
<protein>
    <submittedName>
        <fullName evidence="7">Long-chain-fatty-acid--CoA ligase FadD17</fullName>
        <ecNumber evidence="7">6.2.1.3</ecNumber>
    </submittedName>
</protein>
<dbReference type="PANTHER" id="PTHR43107:SF15">
    <property type="entry name" value="FATTY ACID TRANSPORT PROTEIN 3, ISOFORM A"/>
    <property type="match status" value="1"/>
</dbReference>
<dbReference type="Pfam" id="PF00501">
    <property type="entry name" value="AMP-binding"/>
    <property type="match status" value="1"/>
</dbReference>
<name>A0A6S6YBP2_9PROT</name>
<accession>A0A6S6YBP2</accession>
<evidence type="ECO:0000256" key="3">
    <source>
        <dbReference type="ARBA" id="ARBA00022741"/>
    </source>
</evidence>
<dbReference type="GO" id="GO:0005324">
    <property type="term" value="F:long-chain fatty acid transmembrane transporter activity"/>
    <property type="evidence" value="ECO:0007669"/>
    <property type="project" value="TreeGrafter"/>
</dbReference>
<dbReference type="PANTHER" id="PTHR43107">
    <property type="entry name" value="LONG-CHAIN FATTY ACID TRANSPORT PROTEIN"/>
    <property type="match status" value="1"/>
</dbReference>
<dbReference type="GO" id="GO:0004467">
    <property type="term" value="F:long-chain fatty acid-CoA ligase activity"/>
    <property type="evidence" value="ECO:0007669"/>
    <property type="project" value="UniProtKB-EC"/>
</dbReference>
<dbReference type="GO" id="GO:0044539">
    <property type="term" value="P:long-chain fatty acid import into cell"/>
    <property type="evidence" value="ECO:0007669"/>
    <property type="project" value="TreeGrafter"/>
</dbReference>
<dbReference type="AlphaFoldDB" id="A0A6S6YBP2"/>
<dbReference type="OrthoDB" id="6297021at2"/>
<dbReference type="SUPFAM" id="SSF56801">
    <property type="entry name" value="Acetyl-CoA synthetase-like"/>
    <property type="match status" value="1"/>
</dbReference>
<evidence type="ECO:0000256" key="1">
    <source>
        <dbReference type="ARBA" id="ARBA00006432"/>
    </source>
</evidence>
<feature type="domain" description="AMP-dependent synthetase/ligase" evidence="5">
    <location>
        <begin position="15"/>
        <end position="368"/>
    </location>
</feature>
<dbReference type="Pfam" id="PF13193">
    <property type="entry name" value="AMP-binding_C"/>
    <property type="match status" value="1"/>
</dbReference>
<dbReference type="Gene3D" id="3.30.300.30">
    <property type="match status" value="1"/>
</dbReference>
<keyword evidence="8" id="KW-1185">Reference proteome</keyword>
<dbReference type="InterPro" id="IPR000873">
    <property type="entry name" value="AMP-dep_synth/lig_dom"/>
</dbReference>
<dbReference type="EC" id="6.2.1.3" evidence="7"/>
<dbReference type="Gene3D" id="3.40.50.12780">
    <property type="entry name" value="N-terminal domain of ligase-like"/>
    <property type="match status" value="1"/>
</dbReference>
<evidence type="ECO:0000256" key="4">
    <source>
        <dbReference type="ARBA" id="ARBA00022840"/>
    </source>
</evidence>
<reference evidence="7 8" key="1">
    <citation type="submission" date="2020-03" db="EMBL/GenBank/DDBJ databases">
        <authorList>
            <consortium name="Genoscope - CEA"/>
            <person name="William W."/>
        </authorList>
    </citation>
    <scope>NUCLEOTIDE SEQUENCE [LARGE SCALE GENOMIC DNA]</scope>
    <source>
        <strain evidence="8">DSM 16959</strain>
    </source>
</reference>
<evidence type="ECO:0000313" key="8">
    <source>
        <dbReference type="Proteomes" id="UP000515733"/>
    </source>
</evidence>
<organism evidence="7 8">
    <name type="scientific">Denitratisoma oestradiolicum</name>
    <dbReference type="NCBI Taxonomy" id="311182"/>
    <lineage>
        <taxon>Bacteria</taxon>
        <taxon>Pseudomonadati</taxon>
        <taxon>Pseudomonadota</taxon>
        <taxon>Betaproteobacteria</taxon>
        <taxon>Nitrosomonadales</taxon>
        <taxon>Sterolibacteriaceae</taxon>
        <taxon>Denitratisoma</taxon>
    </lineage>
</organism>
<dbReference type="KEGG" id="doe:DENOEST_2897"/>
<dbReference type="InterPro" id="IPR042099">
    <property type="entry name" value="ANL_N_sf"/>
</dbReference>
<evidence type="ECO:0000256" key="2">
    <source>
        <dbReference type="ARBA" id="ARBA00022598"/>
    </source>
</evidence>
<dbReference type="InterPro" id="IPR045851">
    <property type="entry name" value="AMP-bd_C_sf"/>
</dbReference>
<keyword evidence="3" id="KW-0547">Nucleotide-binding</keyword>
<proteinExistence type="inferred from homology"/>
<comment type="similarity">
    <text evidence="1">Belongs to the ATP-dependent AMP-binding enzyme family.</text>
</comment>
<dbReference type="Proteomes" id="UP000515733">
    <property type="component" value="Chromosome"/>
</dbReference>
<evidence type="ECO:0000259" key="5">
    <source>
        <dbReference type="Pfam" id="PF00501"/>
    </source>
</evidence>
<dbReference type="EMBL" id="LR778301">
    <property type="protein sequence ID" value="CAB1370056.1"/>
    <property type="molecule type" value="Genomic_DNA"/>
</dbReference>
<evidence type="ECO:0000259" key="6">
    <source>
        <dbReference type="Pfam" id="PF13193"/>
    </source>
</evidence>
<keyword evidence="4" id="KW-0067">ATP-binding</keyword>
<dbReference type="InterPro" id="IPR025110">
    <property type="entry name" value="AMP-bd_C"/>
</dbReference>
<keyword evidence="2 7" id="KW-0436">Ligase</keyword>
<dbReference type="GO" id="GO:0005524">
    <property type="term" value="F:ATP binding"/>
    <property type="evidence" value="ECO:0007669"/>
    <property type="project" value="UniProtKB-KW"/>
</dbReference>
<sequence>METIAEIFLSRSQDSQAALYFEDHCWSGAELVAECAARARYLLAQRRPGPFHVGLLLDNTPEYAFWVGACALAGATFVALNSTRKGADLARDIAHTECQFLLTETRYQEQVPEAAAALLGERLQVADAPGHDILEGFRGLPLPAVAVSPGDIFCLIFTSGTGGAPKAVIYSNARVMRNTLMLVQSQQLSARDVSYVPMPLFHSTGLIMGLLALLASGGAAVLRRRFSASGFLPDIRKFGVTCFCYVGKPLAYILATEEKPDDRDNSLRLVCGSEATEVDIANFTRRFGCMPVDNYGSSEGCITILRGNGTPPGSIGLAVSDQIRVMNPESGTECPRAVFDAHGVLQNGNEAIGELVNLAGEALFEGYWNNPTAREQRIRNGAYWSGDLAYRDAKGFFYFAGRDSEWLRVDGENLSAIQIEQVLARHPGIAIAAVYGVPDPLVGDRVMAGLELKPGSRLDMAEFKTFLERQEDFGSKWMPCFVRVSERLPTTHTNKVLKRALKREAWSCADPVWWRPVRGGPYQPLTAADADELQRLFASRGRGHLLMHGD</sequence>
<evidence type="ECO:0000313" key="7">
    <source>
        <dbReference type="EMBL" id="CAB1370056.1"/>
    </source>
</evidence>